<dbReference type="Pfam" id="PF07452">
    <property type="entry name" value="CHRD"/>
    <property type="match status" value="1"/>
</dbReference>
<evidence type="ECO:0000313" key="4">
    <source>
        <dbReference type="Proteomes" id="UP000478090"/>
    </source>
</evidence>
<dbReference type="InterPro" id="IPR013424">
    <property type="entry name" value="Ice-binding_C"/>
</dbReference>
<reference evidence="3 4" key="1">
    <citation type="submission" date="2019-12" db="EMBL/GenBank/DDBJ databases">
        <title>Novel species isolated from a subtropical stream in China.</title>
        <authorList>
            <person name="Lu H."/>
        </authorList>
    </citation>
    <scope>NUCLEOTIDE SEQUENCE [LARGE SCALE GENOMIC DNA]</scope>
    <source>
        <strain evidence="3 4">CY13W</strain>
    </source>
</reference>
<dbReference type="InterPro" id="IPR010895">
    <property type="entry name" value="CHRD"/>
</dbReference>
<feature type="signal peptide" evidence="1">
    <location>
        <begin position="1"/>
        <end position="27"/>
    </location>
</feature>
<dbReference type="SMART" id="SM00754">
    <property type="entry name" value="CHRD"/>
    <property type="match status" value="1"/>
</dbReference>
<name>A0ABW9VMG6_9BURK</name>
<feature type="domain" description="CHRD" evidence="2">
    <location>
        <begin position="28"/>
        <end position="178"/>
    </location>
</feature>
<dbReference type="Proteomes" id="UP000478090">
    <property type="component" value="Unassembled WGS sequence"/>
</dbReference>
<evidence type="ECO:0000259" key="2">
    <source>
        <dbReference type="PROSITE" id="PS50933"/>
    </source>
</evidence>
<proteinExistence type="predicted"/>
<comment type="caution">
    <text evidence="3">The sequence shown here is derived from an EMBL/GenBank/DDBJ whole genome shotgun (WGS) entry which is preliminary data.</text>
</comment>
<dbReference type="PROSITE" id="PS50933">
    <property type="entry name" value="CHRD"/>
    <property type="match status" value="1"/>
</dbReference>
<organism evidence="3 4">
    <name type="scientific">Duganella qianjiadongensis</name>
    <dbReference type="NCBI Taxonomy" id="2692176"/>
    <lineage>
        <taxon>Bacteria</taxon>
        <taxon>Pseudomonadati</taxon>
        <taxon>Pseudomonadota</taxon>
        <taxon>Betaproteobacteria</taxon>
        <taxon>Burkholderiales</taxon>
        <taxon>Oxalobacteraceae</taxon>
        <taxon>Telluria group</taxon>
        <taxon>Duganella</taxon>
    </lineage>
</organism>
<gene>
    <name evidence="3" type="ORF">GTP27_15765</name>
</gene>
<feature type="chain" id="PRO_5047504302" evidence="1">
    <location>
        <begin position="28"/>
        <end position="204"/>
    </location>
</feature>
<evidence type="ECO:0000256" key="1">
    <source>
        <dbReference type="SAM" id="SignalP"/>
    </source>
</evidence>
<accession>A0ABW9VMG6</accession>
<dbReference type="RefSeq" id="WP_161040129.1">
    <property type="nucleotide sequence ID" value="NZ_WWCM01000011.1"/>
</dbReference>
<keyword evidence="1" id="KW-0732">Signal</keyword>
<keyword evidence="4" id="KW-1185">Reference proteome</keyword>
<dbReference type="NCBIfam" id="TIGR02595">
    <property type="entry name" value="PEP_CTERM"/>
    <property type="match status" value="1"/>
</dbReference>
<dbReference type="EMBL" id="WWCM01000011">
    <property type="protein sequence ID" value="MYM40784.1"/>
    <property type="molecule type" value="Genomic_DNA"/>
</dbReference>
<sequence length="204" mass="20586">MHCRSIRLAAAASLLLGLAAAMPAAHAAVTTYTAILSGAQEAPPNTSTAMGATVLRFDAASHMLEVDVAFGSLLGTSTAAHIHCCTDTAGAGTAPVMTELPSFTGFPLGVHAGAYSHVFDTTLSSTWNPAFIASHGGTIAGAESAFAMGLGSGTAYLNIHSTAYPGGEIRGFLQAPAVPEPANIAMLGLGVPAVLLAARRRRRA</sequence>
<protein>
    <submittedName>
        <fullName evidence="3">CHRD domain-containing protein</fullName>
    </submittedName>
</protein>
<evidence type="ECO:0000313" key="3">
    <source>
        <dbReference type="EMBL" id="MYM40784.1"/>
    </source>
</evidence>